<accession>A0A5M8PTL3</accession>
<organism evidence="2 3">
    <name type="scientific">Lasallia pustulata</name>
    <dbReference type="NCBI Taxonomy" id="136370"/>
    <lineage>
        <taxon>Eukaryota</taxon>
        <taxon>Fungi</taxon>
        <taxon>Dikarya</taxon>
        <taxon>Ascomycota</taxon>
        <taxon>Pezizomycotina</taxon>
        <taxon>Lecanoromycetes</taxon>
        <taxon>OSLEUM clade</taxon>
        <taxon>Umbilicariomycetidae</taxon>
        <taxon>Umbilicariales</taxon>
        <taxon>Umbilicariaceae</taxon>
        <taxon>Lasallia</taxon>
    </lineage>
</organism>
<evidence type="ECO:0000313" key="3">
    <source>
        <dbReference type="Proteomes" id="UP000324767"/>
    </source>
</evidence>
<sequence>QSATAASRHSGVDMQQAPPHNMWPLQEMQERKKIKKKERKKKKKPESEATLTPTPSLML</sequence>
<reference evidence="2 3" key="1">
    <citation type="submission" date="2019-09" db="EMBL/GenBank/DDBJ databases">
        <title>The hologenome of the rock-dwelling lichen Lasallia pustulata.</title>
        <authorList>
            <person name="Greshake Tzovaras B."/>
            <person name="Segers F."/>
            <person name="Bicker A."/>
            <person name="Dal Grande F."/>
            <person name="Otte J."/>
            <person name="Hankeln T."/>
            <person name="Schmitt I."/>
            <person name="Ebersberger I."/>
        </authorList>
    </citation>
    <scope>NUCLEOTIDE SEQUENCE [LARGE SCALE GENOMIC DNA]</scope>
    <source>
        <strain evidence="2">A1-1</strain>
    </source>
</reference>
<proteinExistence type="predicted"/>
<gene>
    <name evidence="2" type="ORF">FRX48_03746</name>
</gene>
<dbReference type="AlphaFoldDB" id="A0A5M8PTL3"/>
<comment type="caution">
    <text evidence="2">The sequence shown here is derived from an EMBL/GenBank/DDBJ whole genome shotgun (WGS) entry which is preliminary data.</text>
</comment>
<evidence type="ECO:0000313" key="2">
    <source>
        <dbReference type="EMBL" id="KAA6412754.1"/>
    </source>
</evidence>
<dbReference type="EMBL" id="VXIT01000005">
    <property type="protein sequence ID" value="KAA6412754.1"/>
    <property type="molecule type" value="Genomic_DNA"/>
</dbReference>
<feature type="non-terminal residue" evidence="2">
    <location>
        <position position="1"/>
    </location>
</feature>
<feature type="compositionally biased region" description="Basic residues" evidence="1">
    <location>
        <begin position="32"/>
        <end position="44"/>
    </location>
</feature>
<dbReference type="Proteomes" id="UP000324767">
    <property type="component" value="Unassembled WGS sequence"/>
</dbReference>
<feature type="region of interest" description="Disordered" evidence="1">
    <location>
        <begin position="1"/>
        <end position="59"/>
    </location>
</feature>
<name>A0A5M8PTL3_9LECA</name>
<feature type="compositionally biased region" description="Polar residues" evidence="1">
    <location>
        <begin position="49"/>
        <end position="59"/>
    </location>
</feature>
<protein>
    <submittedName>
        <fullName evidence="2">Uncharacterized protein</fullName>
    </submittedName>
</protein>
<evidence type="ECO:0000256" key="1">
    <source>
        <dbReference type="SAM" id="MobiDB-lite"/>
    </source>
</evidence>